<name>A0A200J797_9ENTE</name>
<accession>A0A200J797</accession>
<feature type="signal peptide" evidence="2">
    <location>
        <begin position="1"/>
        <end position="25"/>
    </location>
</feature>
<sequence length="89" mass="9856">MNSRKKGLGYLLLIGICLSQTVTTADVYAANGKATVGFYEVEKEEQKCQNLPLTGEKQSTESVVKTGISILMVTIGMFAYRNLTYEERI</sequence>
<reference evidence="4" key="2">
    <citation type="submission" date="2017-05" db="EMBL/GenBank/DDBJ databases">
        <authorList>
            <consortium name="The Broad Institute Genomics Platform"/>
            <consortium name="The Broad Institute Genomic Center for Infectious Diseases"/>
            <person name="Earl A."/>
            <person name="Manson A."/>
            <person name="Schwartman J."/>
            <person name="Gilmore M."/>
            <person name="Abouelleil A."/>
            <person name="Cao P."/>
            <person name="Chapman S."/>
            <person name="Cusick C."/>
            <person name="Shea T."/>
            <person name="Young S."/>
            <person name="Neafsey D."/>
            <person name="Nusbaum C."/>
            <person name="Birren B."/>
        </authorList>
    </citation>
    <scope>NUCLEOTIDE SEQUENCE</scope>
    <source>
        <strain evidence="4">9D6_DIV0238</strain>
    </source>
</reference>
<evidence type="ECO:0000313" key="5">
    <source>
        <dbReference type="Proteomes" id="UP000196151"/>
    </source>
</evidence>
<evidence type="ECO:0000313" key="3">
    <source>
        <dbReference type="EMBL" id="OUZ32711.1"/>
    </source>
</evidence>
<keyword evidence="1" id="KW-1133">Transmembrane helix</keyword>
<dbReference type="RefSeq" id="WP_140405331.1">
    <property type="nucleotide sequence ID" value="NZ_CP147246.1"/>
</dbReference>
<keyword evidence="5" id="KW-1185">Reference proteome</keyword>
<dbReference type="OrthoDB" id="2186681at2"/>
<reference evidence="3" key="1">
    <citation type="submission" date="2017-05" db="EMBL/GenBank/DDBJ databases">
        <title>The Genome Sequence of Enterococcus sp. 9D6_DIV0238.</title>
        <authorList>
            <consortium name="The Broad Institute Genomics Platform"/>
            <consortium name="The Broad Institute Genomic Center for Infectious Diseases"/>
            <person name="Earl A."/>
            <person name="Manson A."/>
            <person name="Schwartman J."/>
            <person name="Gilmore M."/>
            <person name="Abouelleil A."/>
            <person name="Cao P."/>
            <person name="Chapman S."/>
            <person name="Cusick C."/>
            <person name="Shea T."/>
            <person name="Young S."/>
            <person name="Neafsey D."/>
            <person name="Nusbaum C."/>
            <person name="Birren B."/>
        </authorList>
    </citation>
    <scope>NUCLEOTIDE SEQUENCE [LARGE SCALE GENOMIC DNA]</scope>
    <source>
        <strain evidence="3">9D6_DIV0238</strain>
    </source>
</reference>
<evidence type="ECO:0000313" key="4">
    <source>
        <dbReference type="EMBL" id="WYJ94155.1"/>
    </source>
</evidence>
<dbReference type="EMBL" id="CP147246">
    <property type="protein sequence ID" value="WYJ94155.1"/>
    <property type="molecule type" value="Genomic_DNA"/>
</dbReference>
<dbReference type="EMBL" id="NIBQ01000002">
    <property type="protein sequence ID" value="OUZ32711.1"/>
    <property type="molecule type" value="Genomic_DNA"/>
</dbReference>
<keyword evidence="1" id="KW-0812">Transmembrane</keyword>
<gene>
    <name evidence="3" type="ORF">A5889_001420</name>
    <name evidence="4" type="ORF">A5889_001657</name>
</gene>
<reference evidence="4" key="3">
    <citation type="submission" date="2024-03" db="EMBL/GenBank/DDBJ databases">
        <title>The Genome Sequence of Enterococcus sp. DIV0238c.</title>
        <authorList>
            <consortium name="The Broad Institute Genomics Platform"/>
            <consortium name="The Broad Institute Microbial Omics Core"/>
            <consortium name="The Broad Institute Genomic Center for Infectious Diseases"/>
            <person name="Earl A."/>
            <person name="Manson A."/>
            <person name="Gilmore M."/>
            <person name="Schwartman J."/>
            <person name="Shea T."/>
            <person name="Abouelleil A."/>
            <person name="Cao P."/>
            <person name="Chapman S."/>
            <person name="Cusick C."/>
            <person name="Young S."/>
            <person name="Neafsey D."/>
            <person name="Nusbaum C."/>
            <person name="Birren B."/>
        </authorList>
    </citation>
    <scope>NUCLEOTIDE SEQUENCE</scope>
    <source>
        <strain evidence="4">9D6_DIV0238</strain>
    </source>
</reference>
<protein>
    <recommendedName>
        <fullName evidence="6">Gram-positive cocci surface proteins LPxTG domain-containing protein</fullName>
    </recommendedName>
</protein>
<feature type="chain" id="PRO_5038617708" description="Gram-positive cocci surface proteins LPxTG domain-containing protein" evidence="2">
    <location>
        <begin position="26"/>
        <end position="89"/>
    </location>
</feature>
<keyword evidence="1" id="KW-0472">Membrane</keyword>
<organism evidence="3">
    <name type="scientific">Candidatus Enterococcus dunnyi</name>
    <dbReference type="NCBI Taxonomy" id="1834192"/>
    <lineage>
        <taxon>Bacteria</taxon>
        <taxon>Bacillati</taxon>
        <taxon>Bacillota</taxon>
        <taxon>Bacilli</taxon>
        <taxon>Lactobacillales</taxon>
        <taxon>Enterococcaceae</taxon>
        <taxon>Enterococcus</taxon>
    </lineage>
</organism>
<evidence type="ECO:0000256" key="1">
    <source>
        <dbReference type="SAM" id="Phobius"/>
    </source>
</evidence>
<dbReference type="AlphaFoldDB" id="A0A200J797"/>
<dbReference type="Proteomes" id="UP000196151">
    <property type="component" value="Chromosome"/>
</dbReference>
<keyword evidence="2" id="KW-0732">Signal</keyword>
<evidence type="ECO:0008006" key="6">
    <source>
        <dbReference type="Google" id="ProtNLM"/>
    </source>
</evidence>
<proteinExistence type="predicted"/>
<feature type="transmembrane region" description="Helical" evidence="1">
    <location>
        <begin position="62"/>
        <end position="80"/>
    </location>
</feature>
<evidence type="ECO:0000256" key="2">
    <source>
        <dbReference type="SAM" id="SignalP"/>
    </source>
</evidence>